<dbReference type="Gene3D" id="3.30.1370.110">
    <property type="match status" value="1"/>
</dbReference>
<proteinExistence type="predicted"/>
<dbReference type="EMBL" id="GBRH01211772">
    <property type="protein sequence ID" value="JAD86123.1"/>
    <property type="molecule type" value="Transcribed_RNA"/>
</dbReference>
<dbReference type="PANTHER" id="PTHR47812">
    <property type="entry name" value="SMR (SMALL MUTS RELATED) DOMAIN-CONTAINING PROTEIN"/>
    <property type="match status" value="1"/>
</dbReference>
<dbReference type="PROSITE" id="PS50828">
    <property type="entry name" value="SMR"/>
    <property type="match status" value="1"/>
</dbReference>
<evidence type="ECO:0000259" key="1">
    <source>
        <dbReference type="PROSITE" id="PS50828"/>
    </source>
</evidence>
<dbReference type="InterPro" id="IPR013899">
    <property type="entry name" value="DUF1771"/>
</dbReference>
<protein>
    <recommendedName>
        <fullName evidence="1">Smr domain-containing protein</fullName>
    </recommendedName>
</protein>
<reference evidence="2" key="1">
    <citation type="submission" date="2014-09" db="EMBL/GenBank/DDBJ databases">
        <authorList>
            <person name="Magalhaes I.L.F."/>
            <person name="Oliveira U."/>
            <person name="Santos F.R."/>
            <person name="Vidigal T.H.D.A."/>
            <person name="Brescovit A.D."/>
            <person name="Santos A.J."/>
        </authorList>
    </citation>
    <scope>NUCLEOTIDE SEQUENCE</scope>
    <source>
        <tissue evidence="2">Shoot tissue taken approximately 20 cm above the soil surface</tissue>
    </source>
</reference>
<feature type="domain" description="Smr" evidence="1">
    <location>
        <begin position="154"/>
        <end position="233"/>
    </location>
</feature>
<dbReference type="InterPro" id="IPR036063">
    <property type="entry name" value="Smr_dom_sf"/>
</dbReference>
<name>A0A0A9DHI9_ARUDO</name>
<dbReference type="SMART" id="SM01162">
    <property type="entry name" value="DUF1771"/>
    <property type="match status" value="1"/>
</dbReference>
<organism evidence="2">
    <name type="scientific">Arundo donax</name>
    <name type="common">Giant reed</name>
    <name type="synonym">Donax arundinaceus</name>
    <dbReference type="NCBI Taxonomy" id="35708"/>
    <lineage>
        <taxon>Eukaryota</taxon>
        <taxon>Viridiplantae</taxon>
        <taxon>Streptophyta</taxon>
        <taxon>Embryophyta</taxon>
        <taxon>Tracheophyta</taxon>
        <taxon>Spermatophyta</taxon>
        <taxon>Magnoliopsida</taxon>
        <taxon>Liliopsida</taxon>
        <taxon>Poales</taxon>
        <taxon>Poaceae</taxon>
        <taxon>PACMAD clade</taxon>
        <taxon>Arundinoideae</taxon>
        <taxon>Arundineae</taxon>
        <taxon>Arundo</taxon>
    </lineage>
</organism>
<reference evidence="2" key="2">
    <citation type="journal article" date="2015" name="Data Brief">
        <title>Shoot transcriptome of the giant reed, Arundo donax.</title>
        <authorList>
            <person name="Barrero R.A."/>
            <person name="Guerrero F.D."/>
            <person name="Moolhuijzen P."/>
            <person name="Goolsby J.A."/>
            <person name="Tidwell J."/>
            <person name="Bellgard S.E."/>
            <person name="Bellgard M.I."/>
        </authorList>
    </citation>
    <scope>NUCLEOTIDE SEQUENCE</scope>
    <source>
        <tissue evidence="2">Shoot tissue taken approximately 20 cm above the soil surface</tissue>
    </source>
</reference>
<dbReference type="InterPro" id="IPR002625">
    <property type="entry name" value="Smr_dom"/>
</dbReference>
<dbReference type="Pfam" id="PF08590">
    <property type="entry name" value="DUF1771"/>
    <property type="match status" value="1"/>
</dbReference>
<dbReference type="AlphaFoldDB" id="A0A0A9DHI9"/>
<accession>A0A0A9DHI9</accession>
<sequence length="233" mass="25695">MLTVGLTAVNDDVDQASDLLKAMISPDLLTGEGKTFGQLTAEMNKENATADNRHPDSSHLLPLPMNLSSIPMEPELEELDDDYLNHWKDALKMMRAATKHSQAASNAFLRGDHAAAKELSLRAQEERAAAEKLNKKAAEEIFRLRNSNNDIWKIDMHGLHASEAVAVLERHLHIIEFQPTGTSAASTDELAKFEAAYSESTTGSNVEFATEKVVLRRPKQAILHVITGIDLMN</sequence>
<evidence type="ECO:0000313" key="2">
    <source>
        <dbReference type="EMBL" id="JAD86123.1"/>
    </source>
</evidence>
<dbReference type="PANTHER" id="PTHR47812:SF2">
    <property type="entry name" value="SMR (SMALL MUTS RELATED) DOMAIN-CONTAINING PROTEIN"/>
    <property type="match status" value="1"/>
</dbReference>